<proteinExistence type="predicted"/>
<evidence type="ECO:0000313" key="2">
    <source>
        <dbReference type="Proteomes" id="UP001164929"/>
    </source>
</evidence>
<name>A0AAD6WDG8_9ROSI</name>
<evidence type="ECO:0000313" key="1">
    <source>
        <dbReference type="EMBL" id="KAJ7008705.1"/>
    </source>
</evidence>
<reference evidence="1" key="1">
    <citation type="journal article" date="2023" name="Mol. Ecol. Resour.">
        <title>Chromosome-level genome assembly of a triploid poplar Populus alba 'Berolinensis'.</title>
        <authorList>
            <person name="Chen S."/>
            <person name="Yu Y."/>
            <person name="Wang X."/>
            <person name="Wang S."/>
            <person name="Zhang T."/>
            <person name="Zhou Y."/>
            <person name="He R."/>
            <person name="Meng N."/>
            <person name="Wang Y."/>
            <person name="Liu W."/>
            <person name="Liu Z."/>
            <person name="Liu J."/>
            <person name="Guo Q."/>
            <person name="Huang H."/>
            <person name="Sederoff R.R."/>
            <person name="Wang G."/>
            <person name="Qu G."/>
            <person name="Chen S."/>
        </authorList>
    </citation>
    <scope>NUCLEOTIDE SEQUENCE</scope>
    <source>
        <strain evidence="1">SC-2020</strain>
    </source>
</reference>
<keyword evidence="2" id="KW-1185">Reference proteome</keyword>
<protein>
    <submittedName>
        <fullName evidence="1">Uncharacterized protein</fullName>
    </submittedName>
</protein>
<sequence length="63" mass="7062">MENIKHEACGLVLSGMNLPMAACETSSVRIHVPFKKIRNLPTLATRYSLEGEMDLKVTSTYQH</sequence>
<dbReference type="EMBL" id="JAQIZT010000002">
    <property type="protein sequence ID" value="KAJ7008705.1"/>
    <property type="molecule type" value="Genomic_DNA"/>
</dbReference>
<comment type="caution">
    <text evidence="1">The sequence shown here is derived from an EMBL/GenBank/DDBJ whole genome shotgun (WGS) entry which is preliminary data.</text>
</comment>
<dbReference type="Proteomes" id="UP001164929">
    <property type="component" value="Chromosome 2"/>
</dbReference>
<accession>A0AAD6WDG8</accession>
<dbReference type="AlphaFoldDB" id="A0AAD6WDG8"/>
<gene>
    <name evidence="1" type="ORF">NC653_007387</name>
</gene>
<organism evidence="1 2">
    <name type="scientific">Populus alba x Populus x berolinensis</name>
    <dbReference type="NCBI Taxonomy" id="444605"/>
    <lineage>
        <taxon>Eukaryota</taxon>
        <taxon>Viridiplantae</taxon>
        <taxon>Streptophyta</taxon>
        <taxon>Embryophyta</taxon>
        <taxon>Tracheophyta</taxon>
        <taxon>Spermatophyta</taxon>
        <taxon>Magnoliopsida</taxon>
        <taxon>eudicotyledons</taxon>
        <taxon>Gunneridae</taxon>
        <taxon>Pentapetalae</taxon>
        <taxon>rosids</taxon>
        <taxon>fabids</taxon>
        <taxon>Malpighiales</taxon>
        <taxon>Salicaceae</taxon>
        <taxon>Saliceae</taxon>
        <taxon>Populus</taxon>
    </lineage>
</organism>